<feature type="region of interest" description="Disordered" evidence="3">
    <location>
        <begin position="518"/>
        <end position="559"/>
    </location>
</feature>
<feature type="domain" description="K Homology" evidence="4">
    <location>
        <begin position="176"/>
        <end position="252"/>
    </location>
</feature>
<feature type="compositionally biased region" description="Polar residues" evidence="3">
    <location>
        <begin position="543"/>
        <end position="559"/>
    </location>
</feature>
<protein>
    <submittedName>
        <fullName evidence="5">KH domain-containing protein</fullName>
    </submittedName>
</protein>
<keyword evidence="2" id="KW-0694">RNA-binding</keyword>
<feature type="domain" description="K Homology" evidence="4">
    <location>
        <begin position="404"/>
        <end position="478"/>
    </location>
</feature>
<keyword evidence="6" id="KW-1185">Reference proteome</keyword>
<dbReference type="Proteomes" id="UP000623129">
    <property type="component" value="Unassembled WGS sequence"/>
</dbReference>
<evidence type="ECO:0000256" key="3">
    <source>
        <dbReference type="SAM" id="MobiDB-lite"/>
    </source>
</evidence>
<dbReference type="EMBL" id="SWLB01000011">
    <property type="protein sequence ID" value="KAF3332610.1"/>
    <property type="molecule type" value="Genomic_DNA"/>
</dbReference>
<comment type="caution">
    <text evidence="5">The sequence shown here is derived from an EMBL/GenBank/DDBJ whole genome shotgun (WGS) entry which is preliminary data.</text>
</comment>
<dbReference type="SMART" id="SM00322">
    <property type="entry name" value="KH"/>
    <property type="match status" value="3"/>
</dbReference>
<dbReference type="PANTHER" id="PTHR10288">
    <property type="entry name" value="KH DOMAIN CONTAINING RNA BINDING PROTEIN"/>
    <property type="match status" value="1"/>
</dbReference>
<dbReference type="Pfam" id="PF00013">
    <property type="entry name" value="KH_1"/>
    <property type="match status" value="3"/>
</dbReference>
<feature type="compositionally biased region" description="Basic and acidic residues" evidence="3">
    <location>
        <begin position="257"/>
        <end position="269"/>
    </location>
</feature>
<feature type="domain" description="K Homology" evidence="4">
    <location>
        <begin position="572"/>
        <end position="642"/>
    </location>
</feature>
<dbReference type="SUPFAM" id="SSF54791">
    <property type="entry name" value="Eukaryotic type KH-domain (KH-domain type I)"/>
    <property type="match status" value="3"/>
</dbReference>
<dbReference type="Gene3D" id="3.30.1370.10">
    <property type="entry name" value="K Homology domain, type 1"/>
    <property type="match status" value="1"/>
</dbReference>
<evidence type="ECO:0000313" key="6">
    <source>
        <dbReference type="Proteomes" id="UP000623129"/>
    </source>
</evidence>
<evidence type="ECO:0000313" key="5">
    <source>
        <dbReference type="EMBL" id="KAF3332610.1"/>
    </source>
</evidence>
<dbReference type="AlphaFoldDB" id="A0A833VMC6"/>
<keyword evidence="1" id="KW-0677">Repeat</keyword>
<dbReference type="OrthoDB" id="442947at2759"/>
<accession>A0A833VMC6</accession>
<evidence type="ECO:0000259" key="4">
    <source>
        <dbReference type="SMART" id="SM00322"/>
    </source>
</evidence>
<dbReference type="GO" id="GO:0003723">
    <property type="term" value="F:RNA binding"/>
    <property type="evidence" value="ECO:0007669"/>
    <property type="project" value="UniProtKB-UniRule"/>
</dbReference>
<dbReference type="PROSITE" id="PS50084">
    <property type="entry name" value="KH_TYPE_1"/>
    <property type="match status" value="2"/>
</dbReference>
<sequence>MERSRSKRGYNFDPDSSPPPPPRSRPRYNDNRRRPNHHHRRGGSDDRRPQPPPPPPPFVPPAVGTDGGPPPGATVTTFYRILCPDYKCEELLDEPIAQIQAQTHAWITVHRPAPGDSERVIETSDNVRREPDGRPPQFSPAQDALLLVHRKIVDMPDLDDVRNRDRERGDDEDGLSKVTTRMVIPRLHVGCLLGRGGHIIEQMRKETKTHIRILPRDHNTPGCVSMSEEILQVVGEVNPVKRAIAIISDRLKESLHRDRSSFRERDRQFPPESDYIPSTQHLPAIEERYFDGPDRPRNEFDSNGGPFSEYNNEQINSYEAIVFRILCPSEKVDVVMGGPPHGILDTLRCDVGVDVMISDPVAGCDEKIVVVTSQEGPDNELFPAQEALLHIQTHIVDLGPDKDNVITTRLLVPSKEIGCFEGRDGLLSEIKKSSSVNVQILPKEDLPMCALDSDELIQIVGEIRAARNALVQITANIKSYLFRDVYEPNYMPQAPYPGSNSDVISASLREVYHGGENAPMATYPRTPLPGGPWHPKDVGGSASGSFEQEASNGSDDLGRQNSLKRVAVPIVTRSTLEVVIPKAAVEILTMRSKNKLAQISQISGATVTLVEDTPDTTDGVVRISGSPEQADKAQSLLQGFILSIQDDIP</sequence>
<dbReference type="InterPro" id="IPR036612">
    <property type="entry name" value="KH_dom_type_1_sf"/>
</dbReference>
<dbReference type="CDD" id="cd22460">
    <property type="entry name" value="KH-I_PEPPER_rpt2_like"/>
    <property type="match status" value="1"/>
</dbReference>
<feature type="region of interest" description="Disordered" evidence="3">
    <location>
        <begin position="1"/>
        <end position="72"/>
    </location>
</feature>
<name>A0A833VMC6_9POAL</name>
<dbReference type="Gene3D" id="3.30.310.210">
    <property type="match status" value="2"/>
</dbReference>
<evidence type="ECO:0000256" key="2">
    <source>
        <dbReference type="PROSITE-ProRule" id="PRU00117"/>
    </source>
</evidence>
<dbReference type="InterPro" id="IPR004088">
    <property type="entry name" value="KH_dom_type_1"/>
</dbReference>
<dbReference type="InterPro" id="IPR004087">
    <property type="entry name" value="KH_dom"/>
</dbReference>
<reference evidence="5" key="1">
    <citation type="submission" date="2020-01" db="EMBL/GenBank/DDBJ databases">
        <title>Genome sequence of Kobresia littledalei, the first chromosome-level genome in the family Cyperaceae.</title>
        <authorList>
            <person name="Qu G."/>
        </authorList>
    </citation>
    <scope>NUCLEOTIDE SEQUENCE</scope>
    <source>
        <strain evidence="5">C.B.Clarke</strain>
        <tissue evidence="5">Leaf</tissue>
    </source>
</reference>
<organism evidence="5 6">
    <name type="scientific">Carex littledalei</name>
    <dbReference type="NCBI Taxonomy" id="544730"/>
    <lineage>
        <taxon>Eukaryota</taxon>
        <taxon>Viridiplantae</taxon>
        <taxon>Streptophyta</taxon>
        <taxon>Embryophyta</taxon>
        <taxon>Tracheophyta</taxon>
        <taxon>Spermatophyta</taxon>
        <taxon>Magnoliopsida</taxon>
        <taxon>Liliopsida</taxon>
        <taxon>Poales</taxon>
        <taxon>Cyperaceae</taxon>
        <taxon>Cyperoideae</taxon>
        <taxon>Cariceae</taxon>
        <taxon>Carex</taxon>
        <taxon>Carex subgen. Euthyceras</taxon>
    </lineage>
</organism>
<gene>
    <name evidence="5" type="ORF">FCM35_KLT02187</name>
</gene>
<feature type="region of interest" description="Disordered" evidence="3">
    <location>
        <begin position="257"/>
        <end position="309"/>
    </location>
</feature>
<evidence type="ECO:0000256" key="1">
    <source>
        <dbReference type="ARBA" id="ARBA00022737"/>
    </source>
</evidence>
<feature type="compositionally biased region" description="Pro residues" evidence="3">
    <location>
        <begin position="50"/>
        <end position="60"/>
    </location>
</feature>
<proteinExistence type="predicted"/>
<feature type="compositionally biased region" description="Basic and acidic residues" evidence="3">
    <location>
        <begin position="284"/>
        <end position="300"/>
    </location>
</feature>